<name>A0A6D2J974_9BRAS</name>
<dbReference type="PANTHER" id="PTHR31205:SF66">
    <property type="entry name" value="DUF569 DOMAIN-CONTAINING PROTEIN"/>
    <property type="match status" value="1"/>
</dbReference>
<comment type="caution">
    <text evidence="3">The sequence shown here is derived from an EMBL/GenBank/DDBJ whole genome shotgun (WGS) entry which is preliminary data.</text>
</comment>
<dbReference type="EMBL" id="CACVBM020001163">
    <property type="protein sequence ID" value="CAA7036172.1"/>
    <property type="molecule type" value="Genomic_DNA"/>
</dbReference>
<dbReference type="CDD" id="cd23340">
    <property type="entry name" value="beta-trefoil_FSCN_ACP-like"/>
    <property type="match status" value="1"/>
</dbReference>
<evidence type="ECO:0000313" key="3">
    <source>
        <dbReference type="EMBL" id="CAA7036172.1"/>
    </source>
</evidence>
<accession>A0A6D2J974</accession>
<gene>
    <name evidence="3" type="ORF">MERR_LOCUS23407</name>
</gene>
<dbReference type="OrthoDB" id="2432302at2759"/>
<dbReference type="Pfam" id="PF04601">
    <property type="entry name" value="DUF569"/>
    <property type="match status" value="1"/>
</dbReference>
<dbReference type="Gene3D" id="2.80.10.50">
    <property type="match status" value="1"/>
</dbReference>
<proteinExistence type="predicted"/>
<dbReference type="AlphaFoldDB" id="A0A6D2J974"/>
<dbReference type="Proteomes" id="UP000467841">
    <property type="component" value="Unassembled WGS sequence"/>
</dbReference>
<reference evidence="3" key="1">
    <citation type="submission" date="2020-01" db="EMBL/GenBank/DDBJ databases">
        <authorList>
            <person name="Mishra B."/>
        </authorList>
    </citation>
    <scope>NUCLEOTIDE SEQUENCE [LARGE SCALE GENOMIC DNA]</scope>
</reference>
<evidence type="ECO:0000256" key="1">
    <source>
        <dbReference type="SAM" id="MobiDB-lite"/>
    </source>
</evidence>
<organism evidence="3 4">
    <name type="scientific">Microthlaspi erraticum</name>
    <dbReference type="NCBI Taxonomy" id="1685480"/>
    <lineage>
        <taxon>Eukaryota</taxon>
        <taxon>Viridiplantae</taxon>
        <taxon>Streptophyta</taxon>
        <taxon>Embryophyta</taxon>
        <taxon>Tracheophyta</taxon>
        <taxon>Spermatophyta</taxon>
        <taxon>Magnoliopsida</taxon>
        <taxon>eudicotyledons</taxon>
        <taxon>Gunneridae</taxon>
        <taxon>Pentapetalae</taxon>
        <taxon>rosids</taxon>
        <taxon>malvids</taxon>
        <taxon>Brassicales</taxon>
        <taxon>Brassicaceae</taxon>
        <taxon>Coluteocarpeae</taxon>
        <taxon>Microthlaspi</taxon>
    </lineage>
</organism>
<feature type="domain" description="DUF569" evidence="2">
    <location>
        <begin position="1"/>
        <end position="144"/>
    </location>
</feature>
<dbReference type="InterPro" id="IPR007679">
    <property type="entry name" value="DUF569"/>
</dbReference>
<dbReference type="FunFam" id="2.80.10.50:FF:000067">
    <property type="entry name" value="BnaC05g19630D protein"/>
    <property type="match status" value="1"/>
</dbReference>
<dbReference type="PANTHER" id="PTHR31205">
    <property type="entry name" value="ACTIN CROSS-LINKING PROTEIN (DUF569)"/>
    <property type="match status" value="1"/>
</dbReference>
<keyword evidence="4" id="KW-1185">Reference proteome</keyword>
<feature type="region of interest" description="Disordered" evidence="1">
    <location>
        <begin position="155"/>
        <end position="177"/>
    </location>
</feature>
<dbReference type="SUPFAM" id="SSF56042">
    <property type="entry name" value="PurM C-terminal domain-like"/>
    <property type="match status" value="1"/>
</dbReference>
<dbReference type="InterPro" id="IPR036676">
    <property type="entry name" value="PurM-like_C_sf"/>
</dbReference>
<sequence>MELFTKGNGVKLRSHLDKFLVADDDQETIRQSRKGDSRRAVWTVETVVDKPNLIRLRSCHGTYLTASNKPLLLGMTGEKVTQTPSSNKPMDWQTQWEPERDGFSVKLKSWCGKWMRANGGTPPWRNSVTHDEPHTLKTKNWLIWDVITVDGSDLENMSDGDESSVSSPVSSHLSGSPASAGSMKSYQRYCGMVVGNQCSLCIVPKRAQFDSYIAKMPAFNAEGKYDLIEFAVGIVKKESVINGKSIVAGDVLIGLPSSGSLLLKDELPGGSYTLGEALMAHTVIYVNQVFGFISKAGNSRSSSEYLEKMRMEIMLCIALER</sequence>
<protein>
    <recommendedName>
        <fullName evidence="2">DUF569 domain-containing protein</fullName>
    </recommendedName>
</protein>
<evidence type="ECO:0000259" key="2">
    <source>
        <dbReference type="Pfam" id="PF04601"/>
    </source>
</evidence>
<dbReference type="InterPro" id="IPR008999">
    <property type="entry name" value="Actin-crosslinking"/>
</dbReference>
<evidence type="ECO:0000313" key="4">
    <source>
        <dbReference type="Proteomes" id="UP000467841"/>
    </source>
</evidence>
<feature type="compositionally biased region" description="Low complexity" evidence="1">
    <location>
        <begin position="163"/>
        <end position="177"/>
    </location>
</feature>
<dbReference type="SUPFAM" id="SSF50405">
    <property type="entry name" value="Actin-crosslinking proteins"/>
    <property type="match status" value="1"/>
</dbReference>